<sequence length="1163" mass="129933">MALMDPCNFGSENIAPSHNSELPIESVHSLRSIKSLREIPLVETSVDFDSFFSDKQPSRPGSNVSTSKYSILTSHTNSNNHFHGPNILNALSPSFDQTSAVLPEDSVLHSIPSGENILPNIDSLRHIKDGLMSNAEVTSTPNRSRTQLKSSPQQCGPKVSINSITKLSGEIASMASYIGTWAPIAHHFVITASALQRDSAAFSSSLFSLLNQPVVELSTFITRFYQLRSAYSSLLSTGDSTTVNSNFQNYNRTNNRPDILNEEDNDIGTTWEDRQMVDSFMTLLRTSSGFLATALARMPLSDVKAFVSDEDGSPINILFYGVLGSARRNRARILAEILSNPVLDLEKRILLLEAVLKRSLNLNIGEFSSSTILKLERYLKRALKGYDVEFNAVFYACLPDEVTLFVGELLNAHTLEGEQEIRSYMYGRVLKALERYATSLILVPHLYNALLDTYIGEKQKSILQQTIVPSLSSVVDQVMQEICERHKHSSTFVSPDLWISDELVVVKGSDIIQMYKSLLPTGGLNNSPASYSENDEEEWCLESIRADLVPVMLGLSHSISKTDGWQVFKIGSDGLMSDLATDLSLPSGTHGNVTINPQVQALCDAVSRFDGKSIEERVEYALQDAILRGDHTTVFLLQSTSKELTSMHLEELNRQALVYNGQCRALQEVVNAAVRDQKREKEKLSSLLDILDYARIHVWYDHEVRPCALYGKSREFLNQLYPYTRGADDRFPDIPNEEVVQTVRSKRMSILSSHMALETPFYNKDILPLPKLTDKEVDQIITYMRRHKTRNIIKSEEKYQRGLIEIANLAKKLVDRDHLSNYYSFKRDKQYQTSYSDSTNSANQSGTSRNSMHARHRSSLGLFDLFDMSYHYQTSPPLPVTLHATTSSQFLGLSKSQNSLRRSTSVGTDGRKEGMHATSLVPRAPVLMHIQQLLLSDIGKQMIEKGTETDLYMSQVGRMLLDGDSKSYQPLLEDLSLAGSPDGKLVAVKNLVDYTKCVLQCSRSDKVSRMDIVHELSKVVGRDPGTLYGDLQIISTLVSQNILDKTNEFEDVYQASKSVLETVVLRSMDYASRIMRYILETTPKTAPKTASAGITDTVAIYAFCAKQGNANAQQALADLYIQFPFLKLELMPLTRPSTVFQGGNSSYREIVANYWSNIAASSM</sequence>
<organism evidence="2 3">
    <name type="scientific">Starmerella bacillaris</name>
    <name type="common">Yeast</name>
    <name type="synonym">Candida zemplinina</name>
    <dbReference type="NCBI Taxonomy" id="1247836"/>
    <lineage>
        <taxon>Eukaryota</taxon>
        <taxon>Fungi</taxon>
        <taxon>Dikarya</taxon>
        <taxon>Ascomycota</taxon>
        <taxon>Saccharomycotina</taxon>
        <taxon>Dipodascomycetes</taxon>
        <taxon>Dipodascales</taxon>
        <taxon>Trichomonascaceae</taxon>
        <taxon>Starmerella</taxon>
    </lineage>
</organism>
<evidence type="ECO:0000313" key="2">
    <source>
        <dbReference type="EMBL" id="GMM52898.1"/>
    </source>
</evidence>
<accession>A0AAV5RP11</accession>
<protein>
    <recommendedName>
        <fullName evidence="4">Exocyst complex component Sec8</fullName>
    </recommendedName>
</protein>
<evidence type="ECO:0008006" key="4">
    <source>
        <dbReference type="Google" id="ProtNLM"/>
    </source>
</evidence>
<evidence type="ECO:0000256" key="1">
    <source>
        <dbReference type="SAM" id="MobiDB-lite"/>
    </source>
</evidence>
<gene>
    <name evidence="2" type="ORF">DASB73_038610</name>
</gene>
<feature type="compositionally biased region" description="Polar residues" evidence="1">
    <location>
        <begin position="893"/>
        <end position="907"/>
    </location>
</feature>
<proteinExistence type="predicted"/>
<feature type="compositionally biased region" description="Polar residues" evidence="1">
    <location>
        <begin position="833"/>
        <end position="851"/>
    </location>
</feature>
<dbReference type="PANTHER" id="PTHR42064:SF1">
    <property type="entry name" value="YALI0F28677P"/>
    <property type="match status" value="1"/>
</dbReference>
<dbReference type="AlphaFoldDB" id="A0AAV5RP11"/>
<keyword evidence="3" id="KW-1185">Reference proteome</keyword>
<dbReference type="EMBL" id="BTGC01000008">
    <property type="protein sequence ID" value="GMM52898.1"/>
    <property type="molecule type" value="Genomic_DNA"/>
</dbReference>
<comment type="caution">
    <text evidence="2">The sequence shown here is derived from an EMBL/GenBank/DDBJ whole genome shotgun (WGS) entry which is preliminary data.</text>
</comment>
<reference evidence="2 3" key="1">
    <citation type="journal article" date="2023" name="Elife">
        <title>Identification of key yeast species and microbe-microbe interactions impacting larval growth of Drosophila in the wild.</title>
        <authorList>
            <person name="Mure A."/>
            <person name="Sugiura Y."/>
            <person name="Maeda R."/>
            <person name="Honda K."/>
            <person name="Sakurai N."/>
            <person name="Takahashi Y."/>
            <person name="Watada M."/>
            <person name="Katoh T."/>
            <person name="Gotoh A."/>
            <person name="Gotoh Y."/>
            <person name="Taniguchi I."/>
            <person name="Nakamura K."/>
            <person name="Hayashi T."/>
            <person name="Katayama T."/>
            <person name="Uemura T."/>
            <person name="Hattori Y."/>
        </authorList>
    </citation>
    <scope>NUCLEOTIDE SEQUENCE [LARGE SCALE GENOMIC DNA]</scope>
    <source>
        <strain evidence="2 3">SB-73</strain>
    </source>
</reference>
<evidence type="ECO:0000313" key="3">
    <source>
        <dbReference type="Proteomes" id="UP001362899"/>
    </source>
</evidence>
<dbReference type="PANTHER" id="PTHR42064">
    <property type="entry name" value="YALI0F28677P"/>
    <property type="match status" value="1"/>
</dbReference>
<feature type="region of interest" description="Disordered" evidence="1">
    <location>
        <begin position="136"/>
        <end position="155"/>
    </location>
</feature>
<name>A0AAV5RP11_STABA</name>
<dbReference type="Proteomes" id="UP001362899">
    <property type="component" value="Unassembled WGS sequence"/>
</dbReference>
<feature type="region of interest" description="Disordered" evidence="1">
    <location>
        <begin position="893"/>
        <end position="914"/>
    </location>
</feature>
<feature type="region of interest" description="Disordered" evidence="1">
    <location>
        <begin position="833"/>
        <end position="853"/>
    </location>
</feature>